<keyword evidence="5 6" id="KW-0472">Membrane</keyword>
<protein>
    <submittedName>
        <fullName evidence="7">LemA protein</fullName>
    </submittedName>
</protein>
<dbReference type="Proteomes" id="UP000559117">
    <property type="component" value="Unassembled WGS sequence"/>
</dbReference>
<dbReference type="SUPFAM" id="SSF140478">
    <property type="entry name" value="LemA-like"/>
    <property type="match status" value="1"/>
</dbReference>
<gene>
    <name evidence="7" type="ORF">HNR32_001671</name>
</gene>
<reference evidence="7 8" key="1">
    <citation type="submission" date="2020-08" db="EMBL/GenBank/DDBJ databases">
        <title>Genomic Encyclopedia of Type Strains, Phase IV (KMG-IV): sequencing the most valuable type-strain genomes for metagenomic binning, comparative biology and taxonomic classification.</title>
        <authorList>
            <person name="Goeker M."/>
        </authorList>
    </citation>
    <scope>NUCLEOTIDE SEQUENCE [LARGE SCALE GENOMIC DNA]</scope>
    <source>
        <strain evidence="7 8">DSM 24661</strain>
    </source>
</reference>
<dbReference type="Gene3D" id="1.20.1440.20">
    <property type="entry name" value="LemA-like domain"/>
    <property type="match status" value="1"/>
</dbReference>
<evidence type="ECO:0000313" key="8">
    <source>
        <dbReference type="Proteomes" id="UP000559117"/>
    </source>
</evidence>
<proteinExistence type="inferred from homology"/>
<evidence type="ECO:0000256" key="5">
    <source>
        <dbReference type="ARBA" id="ARBA00023136"/>
    </source>
</evidence>
<comment type="similarity">
    <text evidence="2">Belongs to the LemA family.</text>
</comment>
<keyword evidence="8" id="KW-1185">Reference proteome</keyword>
<evidence type="ECO:0000256" key="3">
    <source>
        <dbReference type="ARBA" id="ARBA00022692"/>
    </source>
</evidence>
<accession>A0A840UFK6</accession>
<comment type="subcellular location">
    <subcellularLocation>
        <location evidence="1">Membrane</location>
        <topology evidence="1">Single-pass membrane protein</topology>
    </subcellularLocation>
</comment>
<dbReference type="InterPro" id="IPR023353">
    <property type="entry name" value="LemA-like_dom_sf"/>
</dbReference>
<keyword evidence="4 6" id="KW-1133">Transmembrane helix</keyword>
<dbReference type="InterPro" id="IPR007156">
    <property type="entry name" value="MamQ_LemA"/>
</dbReference>
<dbReference type="EMBL" id="JACHFH010000019">
    <property type="protein sequence ID" value="MBB5336521.1"/>
    <property type="molecule type" value="Genomic_DNA"/>
</dbReference>
<evidence type="ECO:0000256" key="2">
    <source>
        <dbReference type="ARBA" id="ARBA00008854"/>
    </source>
</evidence>
<dbReference type="PANTHER" id="PTHR34478:SF2">
    <property type="entry name" value="MEMBRANE PROTEIN"/>
    <property type="match status" value="1"/>
</dbReference>
<keyword evidence="3 6" id="KW-0812">Transmembrane</keyword>
<dbReference type="GO" id="GO:0016020">
    <property type="term" value="C:membrane"/>
    <property type="evidence" value="ECO:0007669"/>
    <property type="project" value="UniProtKB-SubCell"/>
</dbReference>
<dbReference type="Pfam" id="PF04011">
    <property type="entry name" value="LemA"/>
    <property type="match status" value="1"/>
</dbReference>
<evidence type="ECO:0000313" key="7">
    <source>
        <dbReference type="EMBL" id="MBB5336521.1"/>
    </source>
</evidence>
<sequence length="189" mass="21165">MKKIVAGVGGVFIIICVAVVAWFFSSYNSLITQNETVSNKWAQVENNYQRRADLIPNLVNTVEGYSIHEEKIMQDFAAAQSQMLSAKTPTAKAQADSNLTGVLSRFMVVVQRYPELKADKQFTRLMDELAGTENRLSIARKDYDDAAQQYNIDIKRIPTNFIANINGFQPKEYFKAEAAAAKAPTVNFN</sequence>
<comment type="caution">
    <text evidence="7">The sequence shown here is derived from an EMBL/GenBank/DDBJ whole genome shotgun (WGS) entry which is preliminary data.</text>
</comment>
<feature type="transmembrane region" description="Helical" evidence="6">
    <location>
        <begin position="5"/>
        <end position="24"/>
    </location>
</feature>
<name>A0A840UFK6_9FIRM</name>
<evidence type="ECO:0000256" key="4">
    <source>
        <dbReference type="ARBA" id="ARBA00022989"/>
    </source>
</evidence>
<organism evidence="7 8">
    <name type="scientific">Pectinatus brassicae</name>
    <dbReference type="NCBI Taxonomy" id="862415"/>
    <lineage>
        <taxon>Bacteria</taxon>
        <taxon>Bacillati</taxon>
        <taxon>Bacillota</taxon>
        <taxon>Negativicutes</taxon>
        <taxon>Selenomonadales</taxon>
        <taxon>Selenomonadaceae</taxon>
        <taxon>Pectinatus</taxon>
    </lineage>
</organism>
<evidence type="ECO:0000256" key="6">
    <source>
        <dbReference type="SAM" id="Phobius"/>
    </source>
</evidence>
<dbReference type="PANTHER" id="PTHR34478">
    <property type="entry name" value="PROTEIN LEMA"/>
    <property type="match status" value="1"/>
</dbReference>
<evidence type="ECO:0000256" key="1">
    <source>
        <dbReference type="ARBA" id="ARBA00004167"/>
    </source>
</evidence>
<dbReference type="AlphaFoldDB" id="A0A840UFK6"/>
<dbReference type="RefSeq" id="WP_183861530.1">
    <property type="nucleotide sequence ID" value="NZ_JACHFH010000019.1"/>
</dbReference>